<evidence type="ECO:0000256" key="6">
    <source>
        <dbReference type="ARBA" id="ARBA00034003"/>
    </source>
</evidence>
<evidence type="ECO:0000259" key="8">
    <source>
        <dbReference type="Pfam" id="PF01068"/>
    </source>
</evidence>
<dbReference type="InterPro" id="IPR012340">
    <property type="entry name" value="NA-bd_OB-fold"/>
</dbReference>
<dbReference type="GO" id="GO:0003910">
    <property type="term" value="F:DNA ligase (ATP) activity"/>
    <property type="evidence" value="ECO:0007669"/>
    <property type="project" value="UniProtKB-EC"/>
</dbReference>
<name>A0A1H4GD92_9GAMM</name>
<proteinExistence type="predicted"/>
<dbReference type="GO" id="GO:0006260">
    <property type="term" value="P:DNA replication"/>
    <property type="evidence" value="ECO:0007669"/>
    <property type="project" value="UniProtKB-KW"/>
</dbReference>
<sequence>MFKSASALLLLGLPFALQAAPTSSHTPMLATSIGPDVVQPESLHDWLVSEKYDGVRAYWDGRQLYSRSGYPINPPATITQNWPNTPLEGELWIDYGRYSEVAALINRHQTTADDWKNVRFMLFDLPHWPGNFRQRLTRLEALISTTEADNLVTIRQHSGLDQPALERLLDVTVSRGGEGLMLHRASALYQFSRSTDLRKLKRHQDAEAVVVAHLPGKGKYTGMLGALLVELEDGRRFRLGTGFSDTERAEPPPIGSQVTFRYDGLTTHGLPRFARFLRIRRSE</sequence>
<keyword evidence="3" id="KW-0235">DNA replication</keyword>
<feature type="domain" description="DNA ligase OB-like" evidence="9">
    <location>
        <begin position="215"/>
        <end position="280"/>
    </location>
</feature>
<dbReference type="AlphaFoldDB" id="A0A1H4GD92"/>
<dbReference type="InterPro" id="IPR029319">
    <property type="entry name" value="DNA_ligase_OB"/>
</dbReference>
<dbReference type="CDD" id="cd07896">
    <property type="entry name" value="Adenylation_kDNA_ligase_like"/>
    <property type="match status" value="1"/>
</dbReference>
<dbReference type="GO" id="GO:0006310">
    <property type="term" value="P:DNA recombination"/>
    <property type="evidence" value="ECO:0007669"/>
    <property type="project" value="InterPro"/>
</dbReference>
<comment type="cofactor">
    <cofactor evidence="1">
        <name>a divalent metal cation</name>
        <dbReference type="ChEBI" id="CHEBI:60240"/>
    </cofactor>
</comment>
<evidence type="ECO:0000256" key="3">
    <source>
        <dbReference type="ARBA" id="ARBA00022705"/>
    </source>
</evidence>
<reference evidence="11" key="1">
    <citation type="submission" date="2016-10" db="EMBL/GenBank/DDBJ databases">
        <authorList>
            <person name="Varghese N."/>
            <person name="Submissions S."/>
        </authorList>
    </citation>
    <scope>NUCLEOTIDE SEQUENCE [LARGE SCALE GENOMIC DNA]</scope>
    <source>
        <strain evidence="11">DSM 11526</strain>
    </source>
</reference>
<evidence type="ECO:0000313" key="10">
    <source>
        <dbReference type="EMBL" id="SEB06878.1"/>
    </source>
</evidence>
<dbReference type="OrthoDB" id="9782700at2"/>
<evidence type="ECO:0000313" key="11">
    <source>
        <dbReference type="Proteomes" id="UP000242469"/>
    </source>
</evidence>
<comment type="catalytic activity">
    <reaction evidence="6">
        <text>ATP + (deoxyribonucleotide)n-3'-hydroxyl + 5'-phospho-(deoxyribonucleotide)m = (deoxyribonucleotide)n+m + AMP + diphosphate.</text>
        <dbReference type="EC" id="6.5.1.1"/>
    </reaction>
</comment>
<evidence type="ECO:0000256" key="7">
    <source>
        <dbReference type="SAM" id="SignalP"/>
    </source>
</evidence>
<dbReference type="NCBIfam" id="NF006592">
    <property type="entry name" value="PRK09125.1"/>
    <property type="match status" value="1"/>
</dbReference>
<feature type="chain" id="PRO_5017238915" evidence="7">
    <location>
        <begin position="20"/>
        <end position="283"/>
    </location>
</feature>
<dbReference type="GO" id="GO:0005524">
    <property type="term" value="F:ATP binding"/>
    <property type="evidence" value="ECO:0007669"/>
    <property type="project" value="InterPro"/>
</dbReference>
<dbReference type="STRING" id="1122198.SAMN02745729_11533"/>
<dbReference type="SUPFAM" id="SSF56091">
    <property type="entry name" value="DNA ligase/mRNA capping enzyme, catalytic domain"/>
    <property type="match status" value="1"/>
</dbReference>
<dbReference type="Pfam" id="PF01068">
    <property type="entry name" value="DNA_ligase_A_M"/>
    <property type="match status" value="1"/>
</dbReference>
<dbReference type="Gene3D" id="2.40.50.140">
    <property type="entry name" value="Nucleic acid-binding proteins"/>
    <property type="match status" value="1"/>
</dbReference>
<dbReference type="InterPro" id="IPR012310">
    <property type="entry name" value="DNA_ligase_ATP-dep_cent"/>
</dbReference>
<dbReference type="Pfam" id="PF14743">
    <property type="entry name" value="DNA_ligase_OB_2"/>
    <property type="match status" value="1"/>
</dbReference>
<evidence type="ECO:0000256" key="5">
    <source>
        <dbReference type="ARBA" id="ARBA00023204"/>
    </source>
</evidence>
<dbReference type="CDD" id="cd08041">
    <property type="entry name" value="OBF_kDNA_ligase_like"/>
    <property type="match status" value="1"/>
</dbReference>
<evidence type="ECO:0000256" key="1">
    <source>
        <dbReference type="ARBA" id="ARBA00001968"/>
    </source>
</evidence>
<dbReference type="PANTHER" id="PTHR47810">
    <property type="entry name" value="DNA LIGASE"/>
    <property type="match status" value="1"/>
</dbReference>
<evidence type="ECO:0000259" key="9">
    <source>
        <dbReference type="Pfam" id="PF14743"/>
    </source>
</evidence>
<dbReference type="InterPro" id="IPR050326">
    <property type="entry name" value="NAD_dep_DNA_ligaseB"/>
</dbReference>
<accession>A0A1H4GD92</accession>
<dbReference type="RefSeq" id="WP_091827483.1">
    <property type="nucleotide sequence ID" value="NZ_FNRJ01000015.1"/>
</dbReference>
<dbReference type="Gene3D" id="3.30.1490.70">
    <property type="match status" value="1"/>
</dbReference>
<organism evidence="10 11">
    <name type="scientific">Marinobacterium iners DSM 11526</name>
    <dbReference type="NCBI Taxonomy" id="1122198"/>
    <lineage>
        <taxon>Bacteria</taxon>
        <taxon>Pseudomonadati</taxon>
        <taxon>Pseudomonadota</taxon>
        <taxon>Gammaproteobacteria</taxon>
        <taxon>Oceanospirillales</taxon>
        <taxon>Oceanospirillaceae</taxon>
        <taxon>Marinobacterium</taxon>
    </lineage>
</organism>
<protein>
    <submittedName>
        <fullName evidence="10">DNA ligase-1</fullName>
    </submittedName>
</protein>
<dbReference type="EMBL" id="FNRJ01000015">
    <property type="protein sequence ID" value="SEB06878.1"/>
    <property type="molecule type" value="Genomic_DNA"/>
</dbReference>
<gene>
    <name evidence="10" type="ORF">SAMN02745729_11533</name>
</gene>
<keyword evidence="7" id="KW-0732">Signal</keyword>
<dbReference type="GO" id="GO:0006281">
    <property type="term" value="P:DNA repair"/>
    <property type="evidence" value="ECO:0007669"/>
    <property type="project" value="UniProtKB-KW"/>
</dbReference>
<dbReference type="PANTHER" id="PTHR47810:SF1">
    <property type="entry name" value="DNA LIGASE B"/>
    <property type="match status" value="1"/>
</dbReference>
<keyword evidence="5" id="KW-0234">DNA repair</keyword>
<keyword evidence="2 10" id="KW-0436">Ligase</keyword>
<feature type="signal peptide" evidence="7">
    <location>
        <begin position="1"/>
        <end position="19"/>
    </location>
</feature>
<evidence type="ECO:0000256" key="4">
    <source>
        <dbReference type="ARBA" id="ARBA00022763"/>
    </source>
</evidence>
<feature type="domain" description="ATP-dependent DNA ligase family profile" evidence="8">
    <location>
        <begin position="27"/>
        <end position="201"/>
    </location>
</feature>
<keyword evidence="4" id="KW-0227">DNA damage</keyword>
<dbReference type="Proteomes" id="UP000242469">
    <property type="component" value="Unassembled WGS sequence"/>
</dbReference>
<keyword evidence="11" id="KW-1185">Reference proteome</keyword>
<dbReference type="SUPFAM" id="SSF50249">
    <property type="entry name" value="Nucleic acid-binding proteins"/>
    <property type="match status" value="1"/>
</dbReference>
<evidence type="ECO:0000256" key="2">
    <source>
        <dbReference type="ARBA" id="ARBA00022598"/>
    </source>
</evidence>
<dbReference type="Gene3D" id="3.30.470.30">
    <property type="entry name" value="DNA ligase/mRNA capping enzyme"/>
    <property type="match status" value="1"/>
</dbReference>